<evidence type="ECO:0000256" key="1">
    <source>
        <dbReference type="SAM" id="MobiDB-lite"/>
    </source>
</evidence>
<evidence type="ECO:0000313" key="3">
    <source>
        <dbReference type="Proteomes" id="UP000257014"/>
    </source>
</evidence>
<gene>
    <name evidence="2" type="ORF">C6P37_12745</name>
</gene>
<reference evidence="2 3" key="1">
    <citation type="submission" date="2018-03" db="EMBL/GenBank/DDBJ databases">
        <authorList>
            <person name="Keele B.F."/>
        </authorList>
    </citation>
    <scope>NUCLEOTIDE SEQUENCE [LARGE SCALE GENOMIC DNA]</scope>
    <source>
        <strain evidence="2">ZCTH4_d</strain>
    </source>
</reference>
<comment type="caution">
    <text evidence="2">The sequence shown here is derived from an EMBL/GenBank/DDBJ whole genome shotgun (WGS) entry which is preliminary data.</text>
</comment>
<dbReference type="EMBL" id="QEWE01000023">
    <property type="protein sequence ID" value="REJ26928.1"/>
    <property type="molecule type" value="Genomic_DNA"/>
</dbReference>
<proteinExistence type="predicted"/>
<organism evidence="2 3">
    <name type="scientific">Caldibacillus debilis</name>
    <dbReference type="NCBI Taxonomy" id="301148"/>
    <lineage>
        <taxon>Bacteria</taxon>
        <taxon>Bacillati</taxon>
        <taxon>Bacillota</taxon>
        <taxon>Bacilli</taxon>
        <taxon>Bacillales</taxon>
        <taxon>Bacillaceae</taxon>
        <taxon>Caldibacillus</taxon>
    </lineage>
</organism>
<feature type="compositionally biased region" description="Basic and acidic residues" evidence="1">
    <location>
        <begin position="33"/>
        <end position="48"/>
    </location>
</feature>
<protein>
    <submittedName>
        <fullName evidence="2">Uncharacterized protein</fullName>
    </submittedName>
</protein>
<accession>A0A3E0K2H8</accession>
<feature type="compositionally biased region" description="Basic and acidic residues" evidence="1">
    <location>
        <begin position="60"/>
        <end position="80"/>
    </location>
</feature>
<dbReference type="AlphaFoldDB" id="A0A3E0K2H8"/>
<name>A0A3E0K2H8_9BACI</name>
<feature type="region of interest" description="Disordered" evidence="1">
    <location>
        <begin position="22"/>
        <end position="91"/>
    </location>
</feature>
<sequence>MFFQKKRGSLWTSAKIFSSGQSCPFAPMMGRAGKRDPKGEFGRRDIRRMGRAGRFCAGEDPGREGARVKGRPNKDAERKQPAGPFRRTCGFGRPFSAVGGSFRKPEGGGIPARVHPVKLFFELS</sequence>
<dbReference type="Proteomes" id="UP000257014">
    <property type="component" value="Unassembled WGS sequence"/>
</dbReference>
<evidence type="ECO:0000313" key="2">
    <source>
        <dbReference type="EMBL" id="REJ26928.1"/>
    </source>
</evidence>